<name>A0ABR1LCI0_9PEZI</name>
<evidence type="ECO:0000313" key="3">
    <source>
        <dbReference type="Proteomes" id="UP001360953"/>
    </source>
</evidence>
<evidence type="ECO:0008006" key="4">
    <source>
        <dbReference type="Google" id="ProtNLM"/>
    </source>
</evidence>
<keyword evidence="3" id="KW-1185">Reference proteome</keyword>
<feature type="region of interest" description="Disordered" evidence="1">
    <location>
        <begin position="182"/>
        <end position="201"/>
    </location>
</feature>
<dbReference type="Proteomes" id="UP001360953">
    <property type="component" value="Unassembled WGS sequence"/>
</dbReference>
<organism evidence="2 3">
    <name type="scientific">Phyllosticta citribraziliensis</name>
    <dbReference type="NCBI Taxonomy" id="989973"/>
    <lineage>
        <taxon>Eukaryota</taxon>
        <taxon>Fungi</taxon>
        <taxon>Dikarya</taxon>
        <taxon>Ascomycota</taxon>
        <taxon>Pezizomycotina</taxon>
        <taxon>Dothideomycetes</taxon>
        <taxon>Dothideomycetes incertae sedis</taxon>
        <taxon>Botryosphaeriales</taxon>
        <taxon>Phyllostictaceae</taxon>
        <taxon>Phyllosticta</taxon>
    </lineage>
</organism>
<gene>
    <name evidence="2" type="ORF">J3D65DRAFT_118984</name>
</gene>
<dbReference type="EMBL" id="JBBPEH010000012">
    <property type="protein sequence ID" value="KAK7531570.1"/>
    <property type="molecule type" value="Genomic_DNA"/>
</dbReference>
<dbReference type="RefSeq" id="XP_066651394.1">
    <property type="nucleotide sequence ID" value="XM_066793810.1"/>
</dbReference>
<dbReference type="GeneID" id="92026716"/>
<accession>A0ABR1LCI0</accession>
<reference evidence="2 3" key="1">
    <citation type="submission" date="2024-04" db="EMBL/GenBank/DDBJ databases">
        <title>Phyllosticta paracitricarpa is synonymous to the EU quarantine fungus P. citricarpa based on phylogenomic analyses.</title>
        <authorList>
            <consortium name="Lawrence Berkeley National Laboratory"/>
            <person name="Van ingen-buijs V.A."/>
            <person name="Van westerhoven A.C."/>
            <person name="Haridas S."/>
            <person name="Skiadas P."/>
            <person name="Martin F."/>
            <person name="Groenewald J.Z."/>
            <person name="Crous P.W."/>
            <person name="Seidl M.F."/>
        </authorList>
    </citation>
    <scope>NUCLEOTIDE SEQUENCE [LARGE SCALE GENOMIC DNA]</scope>
    <source>
        <strain evidence="2 3">CPC 17464</strain>
    </source>
</reference>
<protein>
    <recommendedName>
        <fullName evidence="4">Secreted protein</fullName>
    </recommendedName>
</protein>
<comment type="caution">
    <text evidence="2">The sequence shown here is derived from an EMBL/GenBank/DDBJ whole genome shotgun (WGS) entry which is preliminary data.</text>
</comment>
<sequence length="201" mass="22345">MLHVSFWPSIAMAVSVSLPARRPSHNALTLTLTIPFDHHPGQHHRNHSIAPLPSTCLSSSLPSLSSAVAQSKSAPVAQAAVVLADAPESLTPRFSRRDLYPPPLAHSTRATQDKQARFVHVFLHRWPPLHKSIRYLPCRCTPSSPVRSDGLAWLHPTWAFALSAALRILHHHTCQTDRATLRGRWPPLRPRVTTPRMSARP</sequence>
<evidence type="ECO:0000313" key="2">
    <source>
        <dbReference type="EMBL" id="KAK7531570.1"/>
    </source>
</evidence>
<evidence type="ECO:0000256" key="1">
    <source>
        <dbReference type="SAM" id="MobiDB-lite"/>
    </source>
</evidence>
<proteinExistence type="predicted"/>